<dbReference type="AlphaFoldDB" id="A0A0D2U9A3"/>
<organism evidence="2 3">
    <name type="scientific">Capsaspora owczarzaki (strain ATCC 30864)</name>
    <dbReference type="NCBI Taxonomy" id="595528"/>
    <lineage>
        <taxon>Eukaryota</taxon>
        <taxon>Filasterea</taxon>
        <taxon>Capsaspora</taxon>
    </lineage>
</organism>
<keyword evidence="3" id="KW-1185">Reference proteome</keyword>
<dbReference type="PANTHER" id="PTHR46644">
    <property type="entry name" value="DNA REPAIR PROTEIN XRCC2"/>
    <property type="match status" value="1"/>
</dbReference>
<evidence type="ECO:0000313" key="2">
    <source>
        <dbReference type="EMBL" id="KJE91611.1"/>
    </source>
</evidence>
<dbReference type="Proteomes" id="UP000008743">
    <property type="component" value="Unassembled WGS sequence"/>
</dbReference>
<proteinExistence type="predicted"/>
<protein>
    <submittedName>
        <fullName evidence="2">Uncharacterized protein</fullName>
    </submittedName>
</protein>
<feature type="region of interest" description="Disordered" evidence="1">
    <location>
        <begin position="290"/>
        <end position="311"/>
    </location>
</feature>
<reference evidence="3" key="1">
    <citation type="submission" date="2011-02" db="EMBL/GenBank/DDBJ databases">
        <title>The Genome Sequence of Capsaspora owczarzaki ATCC 30864.</title>
        <authorList>
            <person name="Russ C."/>
            <person name="Cuomo C."/>
            <person name="Burger G."/>
            <person name="Gray M.W."/>
            <person name="Holland P.W.H."/>
            <person name="King N."/>
            <person name="Lang F.B.F."/>
            <person name="Roger A.J."/>
            <person name="Ruiz-Trillo I."/>
            <person name="Young S.K."/>
            <person name="Zeng Q."/>
            <person name="Gargeya S."/>
            <person name="Alvarado L."/>
            <person name="Berlin A."/>
            <person name="Chapman S.B."/>
            <person name="Chen Z."/>
            <person name="Freedman E."/>
            <person name="Gellesch M."/>
            <person name="Goldberg J."/>
            <person name="Griggs A."/>
            <person name="Gujja S."/>
            <person name="Heilman E."/>
            <person name="Heiman D."/>
            <person name="Howarth C."/>
            <person name="Mehta T."/>
            <person name="Neiman D."/>
            <person name="Pearson M."/>
            <person name="Roberts A."/>
            <person name="Saif S."/>
            <person name="Shea T."/>
            <person name="Shenoy N."/>
            <person name="Sisk P."/>
            <person name="Stolte C."/>
            <person name="Sykes S."/>
            <person name="White J."/>
            <person name="Yandava C."/>
            <person name="Haas B."/>
            <person name="Nusbaum C."/>
            <person name="Birren B."/>
        </authorList>
    </citation>
    <scope>NUCLEOTIDE SEQUENCE</scope>
    <source>
        <strain evidence="3">ATCC 30864</strain>
    </source>
</reference>
<dbReference type="InParanoid" id="A0A0D2U9A3"/>
<feature type="compositionally biased region" description="Low complexity" evidence="1">
    <location>
        <begin position="290"/>
        <end position="308"/>
    </location>
</feature>
<dbReference type="PANTHER" id="PTHR46644:SF2">
    <property type="entry name" value="DNA REPAIR PROTEIN XRCC2"/>
    <property type="match status" value="1"/>
</dbReference>
<dbReference type="GO" id="GO:0005657">
    <property type="term" value="C:replication fork"/>
    <property type="evidence" value="ECO:0007669"/>
    <property type="project" value="InterPro"/>
</dbReference>
<evidence type="ECO:0000313" key="3">
    <source>
        <dbReference type="Proteomes" id="UP000008743"/>
    </source>
</evidence>
<dbReference type="OrthoDB" id="420422at2759"/>
<dbReference type="eggNOG" id="KOG2859">
    <property type="taxonomic scope" value="Eukaryota"/>
</dbReference>
<sequence length="371" mass="39473">MMASQSRRVAVDFEGETAQQLFRRRDVGKPLGNVGLGPFAALPRGALVEIAGDAGTGKTRLCLSFVISCILPYEYRGVCLGGKGVHAVYIDCDYRLGAADVMAFIEAHVRSTIASRQASVSVVGTSTPSAQGQGLNFSRPDSNSVVGTDSSTASSQDLVLTEADIAYTVRDAMSRLLIARCNSSEQLIITLHALQMQLGGVLLESSVAGAPVPQVLVIDSVSAFYWMDRDSHLPSSQKGSPASSMSNFAAQPLEHKYVADVVKRLCQEHQLIVLATKPSYFASSLASSSARNSNSNSSSSSSSNNNNSRTSGFRDYMHRGWQLAVTHRLVTSNAVADNQGIHLLQSISAAGQVTNTFSIGYDAFGHQVCLS</sequence>
<name>A0A0D2U9A3_CAPO3</name>
<dbReference type="STRING" id="595528.A0A0D2U9A3"/>
<dbReference type="EMBL" id="KE346362">
    <property type="protein sequence ID" value="KJE91611.1"/>
    <property type="molecule type" value="Genomic_DNA"/>
</dbReference>
<dbReference type="CDD" id="cd19490">
    <property type="entry name" value="XRCC2"/>
    <property type="match status" value="1"/>
</dbReference>
<dbReference type="Gene3D" id="3.40.50.300">
    <property type="entry name" value="P-loop containing nucleotide triphosphate hydrolases"/>
    <property type="match status" value="1"/>
</dbReference>
<accession>A0A0D2U9A3</accession>
<dbReference type="InterPro" id="IPR027417">
    <property type="entry name" value="P-loop_NTPase"/>
</dbReference>
<evidence type="ECO:0000256" key="1">
    <source>
        <dbReference type="SAM" id="MobiDB-lite"/>
    </source>
</evidence>
<dbReference type="PhylomeDB" id="A0A0D2U9A3"/>
<dbReference type="GO" id="GO:0000724">
    <property type="term" value="P:double-strand break repair via homologous recombination"/>
    <property type="evidence" value="ECO:0007669"/>
    <property type="project" value="InterPro"/>
</dbReference>
<gene>
    <name evidence="2" type="ORF">CAOG_002728</name>
</gene>
<dbReference type="GO" id="GO:0033063">
    <property type="term" value="C:Rad51B-Rad51C-Rad51D-XRCC2 complex"/>
    <property type="evidence" value="ECO:0007669"/>
    <property type="project" value="InterPro"/>
</dbReference>
<dbReference type="SUPFAM" id="SSF52540">
    <property type="entry name" value="P-loop containing nucleoside triphosphate hydrolases"/>
    <property type="match status" value="1"/>
</dbReference>
<feature type="region of interest" description="Disordered" evidence="1">
    <location>
        <begin position="131"/>
        <end position="151"/>
    </location>
</feature>
<dbReference type="InterPro" id="IPR030547">
    <property type="entry name" value="XRCC2"/>
</dbReference>